<keyword evidence="3" id="KW-1185">Reference proteome</keyword>
<dbReference type="RefSeq" id="WP_156219282.1">
    <property type="nucleotide sequence ID" value="NZ_WOFH01000010.1"/>
</dbReference>
<dbReference type="Proteomes" id="UP000432015">
    <property type="component" value="Unassembled WGS sequence"/>
</dbReference>
<feature type="chain" id="PRO_5029888812" evidence="1">
    <location>
        <begin position="45"/>
        <end position="481"/>
    </location>
</feature>
<accession>A0A7K1L6X3</accession>
<dbReference type="AlphaFoldDB" id="A0A7K1L6X3"/>
<protein>
    <submittedName>
        <fullName evidence="2">Uncharacterized protein</fullName>
    </submittedName>
</protein>
<reference evidence="2 3" key="1">
    <citation type="submission" date="2019-11" db="EMBL/GenBank/DDBJ databases">
        <authorList>
            <person name="Cao P."/>
        </authorList>
    </citation>
    <scope>NUCLEOTIDE SEQUENCE [LARGE SCALE GENOMIC DNA]</scope>
    <source>
        <strain evidence="2 3">NEAU-AAG5</strain>
    </source>
</reference>
<organism evidence="2 3">
    <name type="scientific">Actinomadura litoris</name>
    <dbReference type="NCBI Taxonomy" id="2678616"/>
    <lineage>
        <taxon>Bacteria</taxon>
        <taxon>Bacillati</taxon>
        <taxon>Actinomycetota</taxon>
        <taxon>Actinomycetes</taxon>
        <taxon>Streptosporangiales</taxon>
        <taxon>Thermomonosporaceae</taxon>
        <taxon>Actinomadura</taxon>
    </lineage>
</organism>
<evidence type="ECO:0000256" key="1">
    <source>
        <dbReference type="SAM" id="SignalP"/>
    </source>
</evidence>
<name>A0A7K1L6X3_9ACTN</name>
<keyword evidence="1" id="KW-0732">Signal</keyword>
<evidence type="ECO:0000313" key="3">
    <source>
        <dbReference type="Proteomes" id="UP000432015"/>
    </source>
</evidence>
<sequence>MRSRARHAALEPTGRVLIGTALTGTALTAAALLAAPLTAVPAHAASAPGTLTLHRGGPARTLHYTARRDGEAVIGFTASAPGVSWARRGAESAVVSIAVDGRHVTDLVVPSSDPTPRSLGLGHLRRGGHRVTLRFARGSAPAARRVTLARPRVRTPHADQDVLRHAPVVIGRTNGPLADPYQNATTDAPLIAWHETRPAAAAGHRIIEYSVVWSNEDGGTDSPALMARWGRTTDIEWIYRVEVDASGRRVDGTGVYQAPEHATLKFTGRYEDDHPLLQTCTQNNNMCDVVTKDAALRFLPDVTATRPDGRTREVVMDREPWTYRVMAQEMIREGKIEKPSDPSTTAVGDQRTYLFAEFAKTTGKPTGTGSAPGVALGVRLRSDPSRLYRSDHDQPTWSIERDGAAATTVELPEGTTVADIASVEALRRPVGAGDNGAPATVTAVSRGFFLDGSYLPRPSGITWTGSVTVTREQPSAVLWRP</sequence>
<evidence type="ECO:0000313" key="2">
    <source>
        <dbReference type="EMBL" id="MUN40139.1"/>
    </source>
</evidence>
<comment type="caution">
    <text evidence="2">The sequence shown here is derived from an EMBL/GenBank/DDBJ whole genome shotgun (WGS) entry which is preliminary data.</text>
</comment>
<proteinExistence type="predicted"/>
<gene>
    <name evidence="2" type="ORF">GNZ18_26590</name>
</gene>
<feature type="signal peptide" evidence="1">
    <location>
        <begin position="1"/>
        <end position="44"/>
    </location>
</feature>
<dbReference type="EMBL" id="WOFH01000010">
    <property type="protein sequence ID" value="MUN40139.1"/>
    <property type="molecule type" value="Genomic_DNA"/>
</dbReference>